<dbReference type="InterPro" id="IPR052159">
    <property type="entry name" value="Competence_DNA_uptake"/>
</dbReference>
<dbReference type="EMBL" id="CP013015">
    <property type="protein sequence ID" value="AMM41423.1"/>
    <property type="molecule type" value="Genomic_DNA"/>
</dbReference>
<evidence type="ECO:0000256" key="2">
    <source>
        <dbReference type="ARBA" id="ARBA00022475"/>
    </source>
</evidence>
<evidence type="ECO:0000313" key="9">
    <source>
        <dbReference type="EMBL" id="AMM41423.1"/>
    </source>
</evidence>
<feature type="transmembrane region" description="Helical" evidence="6">
    <location>
        <begin position="518"/>
        <end position="536"/>
    </location>
</feature>
<accession>A0A7U4QL92</accession>
<evidence type="ECO:0000259" key="7">
    <source>
        <dbReference type="Pfam" id="PF03772"/>
    </source>
</evidence>
<dbReference type="SUPFAM" id="SSF56281">
    <property type="entry name" value="Metallo-hydrolase/oxidoreductase"/>
    <property type="match status" value="1"/>
</dbReference>
<dbReference type="PANTHER" id="PTHR30619">
    <property type="entry name" value="DNA INTERNALIZATION/COMPETENCE PROTEIN COMEC/REC2"/>
    <property type="match status" value="1"/>
</dbReference>
<evidence type="ECO:0000256" key="4">
    <source>
        <dbReference type="ARBA" id="ARBA00022989"/>
    </source>
</evidence>
<feature type="transmembrane region" description="Helical" evidence="6">
    <location>
        <begin position="59"/>
        <end position="77"/>
    </location>
</feature>
<keyword evidence="4 6" id="KW-1133">Transmembrane helix</keyword>
<dbReference type="Gene3D" id="3.60.15.10">
    <property type="entry name" value="Ribonuclease Z/Hydroxyacylglutathione hydrolase-like"/>
    <property type="match status" value="1"/>
</dbReference>
<feature type="transmembrane region" description="Helical" evidence="6">
    <location>
        <begin position="288"/>
        <end position="306"/>
    </location>
</feature>
<dbReference type="OrthoDB" id="9790149at2"/>
<dbReference type="InterPro" id="IPR036866">
    <property type="entry name" value="RibonucZ/Hydroxyglut_hydro"/>
</dbReference>
<comment type="subcellular location">
    <subcellularLocation>
        <location evidence="1">Cell membrane</location>
        <topology evidence="1">Multi-pass membrane protein</topology>
    </subcellularLocation>
</comment>
<feature type="transmembrane region" description="Helical" evidence="6">
    <location>
        <begin position="7"/>
        <end position="25"/>
    </location>
</feature>
<feature type="transmembrane region" description="Helical" evidence="6">
    <location>
        <begin position="394"/>
        <end position="410"/>
    </location>
</feature>
<evidence type="ECO:0000256" key="1">
    <source>
        <dbReference type="ARBA" id="ARBA00004651"/>
    </source>
</evidence>
<evidence type="ECO:0000256" key="5">
    <source>
        <dbReference type="ARBA" id="ARBA00023136"/>
    </source>
</evidence>
<keyword evidence="3 6" id="KW-0812">Transmembrane</keyword>
<dbReference type="Proteomes" id="UP000070560">
    <property type="component" value="Chromosome"/>
</dbReference>
<dbReference type="RefSeq" id="WP_066063671.1">
    <property type="nucleotide sequence ID" value="NZ_CP013015.1"/>
</dbReference>
<evidence type="ECO:0000259" key="8">
    <source>
        <dbReference type="Pfam" id="PF13567"/>
    </source>
</evidence>
<feature type="transmembrane region" description="Helical" evidence="6">
    <location>
        <begin position="31"/>
        <end position="47"/>
    </location>
</feature>
<organism evidence="9 10">
    <name type="scientific">Desulfofervidus auxilii</name>
    <dbReference type="NCBI Taxonomy" id="1621989"/>
    <lineage>
        <taxon>Bacteria</taxon>
        <taxon>Pseudomonadati</taxon>
        <taxon>Thermodesulfobacteriota</taxon>
        <taxon>Candidatus Desulfofervidia</taxon>
        <taxon>Candidatus Desulfofervidales</taxon>
        <taxon>Candidatus Desulfofervidaceae</taxon>
        <taxon>Candidatus Desulfofervidus</taxon>
    </lineage>
</organism>
<feature type="transmembrane region" description="Helical" evidence="6">
    <location>
        <begin position="335"/>
        <end position="351"/>
    </location>
</feature>
<name>A0A7U4QL92_DESA2</name>
<dbReference type="KEGG" id="daw:HS1_001629"/>
<dbReference type="InterPro" id="IPR025405">
    <property type="entry name" value="DUF4131"/>
</dbReference>
<dbReference type="PANTHER" id="PTHR30619:SF1">
    <property type="entry name" value="RECOMBINATION PROTEIN 2"/>
    <property type="match status" value="1"/>
</dbReference>
<dbReference type="AlphaFoldDB" id="A0A7U4QL92"/>
<protein>
    <submittedName>
        <fullName evidence="9">DNA internalization-related competence protein ComEC/Rec2</fullName>
    </submittedName>
</protein>
<feature type="transmembrane region" description="Helical" evidence="6">
    <location>
        <begin position="312"/>
        <end position="328"/>
    </location>
</feature>
<keyword evidence="5 6" id="KW-0472">Membrane</keyword>
<proteinExistence type="predicted"/>
<evidence type="ECO:0000256" key="6">
    <source>
        <dbReference type="SAM" id="Phobius"/>
    </source>
</evidence>
<reference evidence="9 10" key="1">
    <citation type="submission" date="2015-10" db="EMBL/GenBank/DDBJ databases">
        <title>Candidatus Desulfofervidus auxilii, a hydrogenotrophic sulfate-reducing bacterium involved in the thermophilic anaerobic oxidation of methane.</title>
        <authorList>
            <person name="Krukenberg V."/>
            <person name="Richter M."/>
            <person name="Wegener G."/>
        </authorList>
    </citation>
    <scope>NUCLEOTIDE SEQUENCE [LARGE SCALE GENOMIC DNA]</scope>
    <source>
        <strain evidence="9 10">HS1</strain>
    </source>
</reference>
<dbReference type="GO" id="GO:0005886">
    <property type="term" value="C:plasma membrane"/>
    <property type="evidence" value="ECO:0007669"/>
    <property type="project" value="UniProtKB-SubCell"/>
</dbReference>
<gene>
    <name evidence="9" type="ORF">HS1_001629</name>
</gene>
<dbReference type="Pfam" id="PF03772">
    <property type="entry name" value="Competence"/>
    <property type="match status" value="1"/>
</dbReference>
<feature type="domain" description="ComEC/Rec2-related protein" evidence="7">
    <location>
        <begin position="229"/>
        <end position="511"/>
    </location>
</feature>
<dbReference type="NCBIfam" id="TIGR00360">
    <property type="entry name" value="ComEC_N-term"/>
    <property type="match status" value="1"/>
</dbReference>
<evidence type="ECO:0000256" key="3">
    <source>
        <dbReference type="ARBA" id="ARBA00022692"/>
    </source>
</evidence>
<keyword evidence="10" id="KW-1185">Reference proteome</keyword>
<sequence>MSYFRHPLIFLLPFYIIGLLLGGTWPEERNYFLLFFLLLSLLSLIVVKKVQHFSFLRYLLGISIIAGGALYQSYFFIPPKNPSHIVNYIDKKVNLKGKIISVTPFSDKAALILTNLQLLQGKQEGKIKGKIAITVYHPSKSYHKGNIIKVRGKVKTICSFGNPGIYDYARLWHGKGVWARMWLQDKNILILDYEKPGLWPYLLETIREKIRRFLAKHLSQPAQGVYQTLLLGEKASLLPFIKDDFIFTGTSHLLAISGLHLGMVMVLSFTLFWYLLSRSEYLLLKFELKKIAVLISLIPTFFYASLAHFSPATARSFVMILLFWWLYFSRRLKDTWVFLATAAWLLLLLHPPMIYQISFQLSFLALASILYFTPRLPGGTYWLSLKSGSFKQKCIRYLLLSLYVSIGAWLGTLPIILHYFAGVSFIAPVVNLLAIPWMGFVILPLGLLSIFTLFFSPSVSAFFLHLGEEALNPLLCFLHKIATIPGIFTWCITPNWVEVLAIYIFLFAVFYPQKGKKYMFVAIFCFFLLDISSQFYKHSQKKLTVSFLDVGGGTSVLLRFPHGKTMLIGGGGSHFSNYDPGRFVVAKTLWAQKLWRLDYLVLPTPHYSYLNGLTFITQHFHPQFLWTNGVRVNDAHYWHLFYLCQKRGISIKTPKTQEIDGVKVKVLYPKKTKALSLKDSLIIKCHYKEVSFLFPFYTQVKTLEKLTSFLKTDVLLSPNYGSKAVNSPHFIQKIKARYVVFAGRIPTREVVKNYVNSGSKVFFTGKDGMINFVTNGYDLKVKTHH</sequence>
<dbReference type="InterPro" id="IPR004477">
    <property type="entry name" value="ComEC_N"/>
</dbReference>
<feature type="domain" description="DUF4131" evidence="8">
    <location>
        <begin position="31"/>
        <end position="187"/>
    </location>
</feature>
<feature type="transmembrane region" description="Helical" evidence="6">
    <location>
        <begin position="487"/>
        <end position="511"/>
    </location>
</feature>
<feature type="transmembrane region" description="Helical" evidence="6">
    <location>
        <begin position="442"/>
        <end position="467"/>
    </location>
</feature>
<keyword evidence="2" id="KW-1003">Cell membrane</keyword>
<feature type="transmembrane region" description="Helical" evidence="6">
    <location>
        <begin position="253"/>
        <end position="276"/>
    </location>
</feature>
<evidence type="ECO:0000313" key="10">
    <source>
        <dbReference type="Proteomes" id="UP000070560"/>
    </source>
</evidence>
<dbReference type="Pfam" id="PF13567">
    <property type="entry name" value="DUF4131"/>
    <property type="match status" value="1"/>
</dbReference>